<accession>A0ABP0SAK4</accession>
<evidence type="ECO:0000313" key="2">
    <source>
        <dbReference type="Proteomes" id="UP001642484"/>
    </source>
</evidence>
<evidence type="ECO:0000313" key="1">
    <source>
        <dbReference type="EMBL" id="CAK9109366.1"/>
    </source>
</evidence>
<dbReference type="EMBL" id="CAXAMN010027217">
    <property type="protein sequence ID" value="CAK9109366.1"/>
    <property type="molecule type" value="Genomic_DNA"/>
</dbReference>
<organism evidence="1 2">
    <name type="scientific">Durusdinium trenchii</name>
    <dbReference type="NCBI Taxonomy" id="1381693"/>
    <lineage>
        <taxon>Eukaryota</taxon>
        <taxon>Sar</taxon>
        <taxon>Alveolata</taxon>
        <taxon>Dinophyceae</taxon>
        <taxon>Suessiales</taxon>
        <taxon>Symbiodiniaceae</taxon>
        <taxon>Durusdinium</taxon>
    </lineage>
</organism>
<keyword evidence="2" id="KW-1185">Reference proteome</keyword>
<proteinExistence type="predicted"/>
<gene>
    <name evidence="1" type="ORF">CCMP2556_LOCUS50917</name>
</gene>
<dbReference type="Proteomes" id="UP001642484">
    <property type="component" value="Unassembled WGS sequence"/>
</dbReference>
<feature type="non-terminal residue" evidence="1">
    <location>
        <position position="1"/>
    </location>
</feature>
<protein>
    <submittedName>
        <fullName evidence="1">Uncharacterized protein</fullName>
    </submittedName>
</protein>
<comment type="caution">
    <text evidence="1">The sequence shown here is derived from an EMBL/GenBank/DDBJ whole genome shotgun (WGS) entry which is preliminary data.</text>
</comment>
<feature type="non-terminal residue" evidence="1">
    <location>
        <position position="67"/>
    </location>
</feature>
<reference evidence="1 2" key="1">
    <citation type="submission" date="2024-02" db="EMBL/GenBank/DDBJ databases">
        <authorList>
            <person name="Chen Y."/>
            <person name="Shah S."/>
            <person name="Dougan E. K."/>
            <person name="Thang M."/>
            <person name="Chan C."/>
        </authorList>
    </citation>
    <scope>NUCLEOTIDE SEQUENCE [LARGE SCALE GENOMIC DNA]</scope>
</reference>
<sequence length="67" mass="7470">GISLQGVGTLDLPPGLEREYRFSVYAYHEGTALVRVNLTSQETGEFMNIEVKFDFFAAESLATIKLE</sequence>
<name>A0ABP0SAK4_9DINO</name>